<dbReference type="GO" id="GO:0005737">
    <property type="term" value="C:cytoplasm"/>
    <property type="evidence" value="ECO:0007669"/>
    <property type="project" value="TreeGrafter"/>
</dbReference>
<dbReference type="Gene3D" id="3.40.30.10">
    <property type="entry name" value="Glutaredoxin"/>
    <property type="match status" value="1"/>
</dbReference>
<evidence type="ECO:0000313" key="2">
    <source>
        <dbReference type="EMBL" id="SBV31795.1"/>
    </source>
</evidence>
<organism evidence="2">
    <name type="scientific">uncultured Sphingopyxis sp</name>
    <dbReference type="NCBI Taxonomy" id="310581"/>
    <lineage>
        <taxon>Bacteria</taxon>
        <taxon>Pseudomonadati</taxon>
        <taxon>Pseudomonadota</taxon>
        <taxon>Alphaproteobacteria</taxon>
        <taxon>Sphingomonadales</taxon>
        <taxon>Sphingomonadaceae</taxon>
        <taxon>Sphingopyxis</taxon>
        <taxon>environmental samples</taxon>
    </lineage>
</organism>
<dbReference type="Pfam" id="PF13410">
    <property type="entry name" value="GST_C_2"/>
    <property type="match status" value="1"/>
</dbReference>
<dbReference type="InterPro" id="IPR050983">
    <property type="entry name" value="GST_Omega/HSP26"/>
</dbReference>
<dbReference type="InterPro" id="IPR004045">
    <property type="entry name" value="Glutathione_S-Trfase_N"/>
</dbReference>
<proteinExistence type="predicted"/>
<dbReference type="RefSeq" id="WP_295323693.1">
    <property type="nucleotide sequence ID" value="NZ_LT598653.1"/>
</dbReference>
<dbReference type="CDD" id="cd03205">
    <property type="entry name" value="GST_C_6"/>
    <property type="match status" value="1"/>
</dbReference>
<dbReference type="Gene3D" id="1.20.1050.10">
    <property type="match status" value="1"/>
</dbReference>
<dbReference type="PANTHER" id="PTHR43968:SF6">
    <property type="entry name" value="GLUTATHIONE S-TRANSFERASE OMEGA"/>
    <property type="match status" value="1"/>
</dbReference>
<reference evidence="2" key="1">
    <citation type="submission" date="2016-03" db="EMBL/GenBank/DDBJ databases">
        <authorList>
            <person name="Ploux O."/>
        </authorList>
    </citation>
    <scope>NUCLEOTIDE SEQUENCE</scope>
    <source>
        <strain evidence="2">UC10</strain>
    </source>
</reference>
<dbReference type="AlphaFoldDB" id="A0A1Y5PT34"/>
<dbReference type="KEGG" id="sphu:SPPYR_0675"/>
<keyword evidence="2" id="KW-0808">Transferase</keyword>
<dbReference type="PANTHER" id="PTHR43968">
    <property type="match status" value="1"/>
</dbReference>
<dbReference type="GO" id="GO:0016740">
    <property type="term" value="F:transferase activity"/>
    <property type="evidence" value="ECO:0007669"/>
    <property type="project" value="UniProtKB-KW"/>
</dbReference>
<dbReference type="InterPro" id="IPR036249">
    <property type="entry name" value="Thioredoxin-like_sf"/>
</dbReference>
<dbReference type="SUPFAM" id="SSF47616">
    <property type="entry name" value="GST C-terminal domain-like"/>
    <property type="match status" value="1"/>
</dbReference>
<protein>
    <submittedName>
        <fullName evidence="2">Glutathione S-transferase domain-containing protein</fullName>
    </submittedName>
</protein>
<name>A0A1Y5PT34_9SPHN</name>
<feature type="domain" description="GST N-terminal" evidence="1">
    <location>
        <begin position="1"/>
        <end position="84"/>
    </location>
</feature>
<gene>
    <name evidence="2" type="ORF">SPPYR_0675</name>
</gene>
<sequence length="200" mass="21849">MKLFYTSASPFARKARAAAAEAGVERDVEAVEITQMTVPTNHIPELSRENPLGKVPVLQLGDGRRIVDSAVIAEYFDSIGSGILFPRDDMRWTALTLHALADGIIEAGIACRLEGLRPEAIRWPDWVDAHRGKLVAALDAIENDGGLLSGPFNIGQLALVCAIEWIAFRDVYHDSFAGRPALADWYGKVRGRPSLRATMP</sequence>
<dbReference type="Pfam" id="PF13409">
    <property type="entry name" value="GST_N_2"/>
    <property type="match status" value="1"/>
</dbReference>
<evidence type="ECO:0000259" key="1">
    <source>
        <dbReference type="PROSITE" id="PS50404"/>
    </source>
</evidence>
<dbReference type="EMBL" id="LT598653">
    <property type="protein sequence ID" value="SBV31795.1"/>
    <property type="molecule type" value="Genomic_DNA"/>
</dbReference>
<dbReference type="InterPro" id="IPR036282">
    <property type="entry name" value="Glutathione-S-Trfase_C_sf"/>
</dbReference>
<dbReference type="SUPFAM" id="SSF52833">
    <property type="entry name" value="Thioredoxin-like"/>
    <property type="match status" value="1"/>
</dbReference>
<accession>A0A1Y5PT34</accession>
<dbReference type="PROSITE" id="PS50404">
    <property type="entry name" value="GST_NTER"/>
    <property type="match status" value="1"/>
</dbReference>